<proteinExistence type="predicted"/>
<dbReference type="EMBL" id="LUHQ01000012">
    <property type="protein sequence ID" value="OAO89357.1"/>
    <property type="molecule type" value="Genomic_DNA"/>
</dbReference>
<evidence type="ECO:0000313" key="4">
    <source>
        <dbReference type="Proteomes" id="UP000078284"/>
    </source>
</evidence>
<evidence type="ECO:0000259" key="2">
    <source>
        <dbReference type="Pfam" id="PF09331"/>
    </source>
</evidence>
<dbReference type="AlphaFoldDB" id="A0A178U858"/>
<feature type="compositionally biased region" description="Basic and acidic residues" evidence="1">
    <location>
        <begin position="243"/>
        <end position="252"/>
    </location>
</feature>
<gene>
    <name evidence="3" type="ORF">AXX17_ATUG01510</name>
</gene>
<evidence type="ECO:0000313" key="3">
    <source>
        <dbReference type="EMBL" id="OAO89357.1"/>
    </source>
</evidence>
<feature type="region of interest" description="Disordered" evidence="1">
    <location>
        <begin position="513"/>
        <end position="536"/>
    </location>
</feature>
<dbReference type="InterPro" id="IPR015410">
    <property type="entry name" value="DUF1985"/>
</dbReference>
<feature type="domain" description="DUF1985" evidence="2">
    <location>
        <begin position="295"/>
        <end position="396"/>
    </location>
</feature>
<feature type="compositionally biased region" description="Polar residues" evidence="1">
    <location>
        <begin position="145"/>
        <end position="168"/>
    </location>
</feature>
<organism evidence="3 4">
    <name type="scientific">Arabidopsis thaliana</name>
    <name type="common">Mouse-ear cress</name>
    <dbReference type="NCBI Taxonomy" id="3702"/>
    <lineage>
        <taxon>Eukaryota</taxon>
        <taxon>Viridiplantae</taxon>
        <taxon>Streptophyta</taxon>
        <taxon>Embryophyta</taxon>
        <taxon>Tracheophyta</taxon>
        <taxon>Spermatophyta</taxon>
        <taxon>Magnoliopsida</taxon>
        <taxon>eudicotyledons</taxon>
        <taxon>Gunneridae</taxon>
        <taxon>Pentapetalae</taxon>
        <taxon>rosids</taxon>
        <taxon>malvids</taxon>
        <taxon>Brassicales</taxon>
        <taxon>Brassicaceae</taxon>
        <taxon>Camelineae</taxon>
        <taxon>Arabidopsis</taxon>
    </lineage>
</organism>
<feature type="region of interest" description="Disordered" evidence="1">
    <location>
        <begin position="237"/>
        <end position="261"/>
    </location>
</feature>
<accession>A0A178U858</accession>
<dbReference type="Proteomes" id="UP000078284">
    <property type="component" value="Unassembled WGS sequence"/>
</dbReference>
<dbReference type="Pfam" id="PF09331">
    <property type="entry name" value="DUF1985"/>
    <property type="match status" value="1"/>
</dbReference>
<name>A0A178U858_ARATH</name>
<protein>
    <recommendedName>
        <fullName evidence="2">DUF1985 domain-containing protein</fullName>
    </recommendedName>
</protein>
<sequence length="723" mass="81164">MSKVINIGYVIINPVHVPEVELFVKSLPSDGLALTIQDNYVNRDIIKVKSDNLFDYPAKTIVDLLAGKEVRQWRILGSIFAIDTDWGWFYFGCPKYNRKTELVKESTSTDIYKVTKVHLRTDIAKVESGLLENTHYDPSSIGFEDQTNSSENCSDATNTELSSPSSKRGSAELSDMADQSITTKKLCSRVKSENGDDEIGTNVILKNADKVKVISDDVGCLLIEGVVKEIESQTCKGKGSTKMSEDQARDYPPRLYPEGDSNLETVENTEEGALVSRGWSTHPVWIERILPYHGFKHRSTAYRKDEPEADYKAFFRELGVPTSEGPKLEELRQSLVMCRAWPPKKRRWFGLLTLLAIGLYGLHPNSRIPFESAKRVFDDEAMKTYPWGRTAFEALVVSIKLLRPIGKTYTISGMTFVLQAWAYDSIITNTEQFGNVVKEDEIPLLRWGGNRTRATIESTIAEDIKAHGGELRVRKMVMKAELSELFHTWQDEVEDPALDHLIEDIHEAKLVKAGGGDGQKKKKNKEVAVKSDEDEDEQDVRGDVSFVDVVSNLISPLNSRFDTVDKSIREISSRLEVIGDQVEERIDSKFERRFGSIENEVKQMKEHLKSKEVLVSVVEKDGDIAEVGVSRNLDGEFAKTTDVNNADIDFIEKSPGSRRAEGAKKDSTRSIHSIQAAREEASFHSTSLLDPGSYRGGCNSLDTLTRSRQPQMKQQIDLLAPPT</sequence>
<evidence type="ECO:0000256" key="1">
    <source>
        <dbReference type="SAM" id="MobiDB-lite"/>
    </source>
</evidence>
<reference evidence="4" key="1">
    <citation type="journal article" date="2016" name="Proc. Natl. Acad. Sci. U.S.A.">
        <title>Chromosome-level assembly of Arabidopsis thaliana Ler reveals the extent of translocation and inversion polymorphisms.</title>
        <authorList>
            <person name="Zapata L."/>
            <person name="Ding J."/>
            <person name="Willing E.M."/>
            <person name="Hartwig B."/>
            <person name="Bezdan D."/>
            <person name="Jiao W.B."/>
            <person name="Patel V."/>
            <person name="Velikkakam James G."/>
            <person name="Koornneef M."/>
            <person name="Ossowski S."/>
            <person name="Schneeberger K."/>
        </authorList>
    </citation>
    <scope>NUCLEOTIDE SEQUENCE [LARGE SCALE GENOMIC DNA]</scope>
    <source>
        <strain evidence="4">cv. Landsberg erecta</strain>
    </source>
</reference>
<comment type="caution">
    <text evidence="3">The sequence shown here is derived from an EMBL/GenBank/DDBJ whole genome shotgun (WGS) entry which is preliminary data.</text>
</comment>
<feature type="region of interest" description="Disordered" evidence="1">
    <location>
        <begin position="141"/>
        <end position="177"/>
    </location>
</feature>